<proteinExistence type="predicted"/>
<keyword evidence="3" id="KW-1185">Reference proteome</keyword>
<reference evidence="2" key="2">
    <citation type="submission" date="2020-11" db="EMBL/GenBank/DDBJ databases">
        <authorList>
            <person name="McCartney M.A."/>
            <person name="Auch B."/>
            <person name="Kono T."/>
            <person name="Mallez S."/>
            <person name="Becker A."/>
            <person name="Gohl D.M."/>
            <person name="Silverstein K.A.T."/>
            <person name="Koren S."/>
            <person name="Bechman K.B."/>
            <person name="Herman A."/>
            <person name="Abrahante J.E."/>
            <person name="Garbe J."/>
        </authorList>
    </citation>
    <scope>NUCLEOTIDE SEQUENCE</scope>
    <source>
        <strain evidence="2">Duluth1</strain>
        <tissue evidence="2">Whole animal</tissue>
    </source>
</reference>
<feature type="region of interest" description="Disordered" evidence="1">
    <location>
        <begin position="98"/>
        <end position="118"/>
    </location>
</feature>
<sequence length="162" mass="18128">MRRFYGLSRCQKQSTRPPDPQNGFPSTLSVLSIAALGHFHYLHRATPSKSWPVSLSRVNPVRPLRCHLRCSRFFSGDVVKPLSTYVQLPFCLAILPSSGSQGSQRKRTSGSRDDGNRCINKAARRSSPIRPSSDDVLKALSTFEQLPFLLAILRNLQNDLYG</sequence>
<dbReference type="Proteomes" id="UP000828390">
    <property type="component" value="Unassembled WGS sequence"/>
</dbReference>
<gene>
    <name evidence="2" type="ORF">DPMN_032586</name>
</gene>
<organism evidence="2 3">
    <name type="scientific">Dreissena polymorpha</name>
    <name type="common">Zebra mussel</name>
    <name type="synonym">Mytilus polymorpha</name>
    <dbReference type="NCBI Taxonomy" id="45954"/>
    <lineage>
        <taxon>Eukaryota</taxon>
        <taxon>Metazoa</taxon>
        <taxon>Spiralia</taxon>
        <taxon>Lophotrochozoa</taxon>
        <taxon>Mollusca</taxon>
        <taxon>Bivalvia</taxon>
        <taxon>Autobranchia</taxon>
        <taxon>Heteroconchia</taxon>
        <taxon>Euheterodonta</taxon>
        <taxon>Imparidentia</taxon>
        <taxon>Neoheterodontei</taxon>
        <taxon>Myida</taxon>
        <taxon>Dreissenoidea</taxon>
        <taxon>Dreissenidae</taxon>
        <taxon>Dreissena</taxon>
    </lineage>
</organism>
<evidence type="ECO:0000313" key="3">
    <source>
        <dbReference type="Proteomes" id="UP000828390"/>
    </source>
</evidence>
<dbReference type="AlphaFoldDB" id="A0A9D4M4G4"/>
<evidence type="ECO:0000256" key="1">
    <source>
        <dbReference type="SAM" id="MobiDB-lite"/>
    </source>
</evidence>
<feature type="region of interest" description="Disordered" evidence="1">
    <location>
        <begin position="1"/>
        <end position="24"/>
    </location>
</feature>
<evidence type="ECO:0000313" key="2">
    <source>
        <dbReference type="EMBL" id="KAH3869421.1"/>
    </source>
</evidence>
<comment type="caution">
    <text evidence="2">The sequence shown here is derived from an EMBL/GenBank/DDBJ whole genome shotgun (WGS) entry which is preliminary data.</text>
</comment>
<protein>
    <submittedName>
        <fullName evidence="2">Uncharacterized protein</fullName>
    </submittedName>
</protein>
<name>A0A9D4M4G4_DREPO</name>
<accession>A0A9D4M4G4</accession>
<reference evidence="2" key="1">
    <citation type="journal article" date="2019" name="bioRxiv">
        <title>The Genome of the Zebra Mussel, Dreissena polymorpha: A Resource for Invasive Species Research.</title>
        <authorList>
            <person name="McCartney M.A."/>
            <person name="Auch B."/>
            <person name="Kono T."/>
            <person name="Mallez S."/>
            <person name="Zhang Y."/>
            <person name="Obille A."/>
            <person name="Becker A."/>
            <person name="Abrahante J.E."/>
            <person name="Garbe J."/>
            <person name="Badalamenti J.P."/>
            <person name="Herman A."/>
            <person name="Mangelson H."/>
            <person name="Liachko I."/>
            <person name="Sullivan S."/>
            <person name="Sone E.D."/>
            <person name="Koren S."/>
            <person name="Silverstein K.A.T."/>
            <person name="Beckman K.B."/>
            <person name="Gohl D.M."/>
        </authorList>
    </citation>
    <scope>NUCLEOTIDE SEQUENCE</scope>
    <source>
        <strain evidence="2">Duluth1</strain>
        <tissue evidence="2">Whole animal</tissue>
    </source>
</reference>
<dbReference type="EMBL" id="JAIWYP010000002">
    <property type="protein sequence ID" value="KAH3869421.1"/>
    <property type="molecule type" value="Genomic_DNA"/>
</dbReference>